<accession>A0ABN8ZMV7</accession>
<reference evidence="2" key="1">
    <citation type="submission" date="2023-04" db="EMBL/GenBank/DDBJ databases">
        <authorList>
            <consortium name="ELIXIR-Norway"/>
        </authorList>
    </citation>
    <scope>NUCLEOTIDE SEQUENCE [LARGE SCALE GENOMIC DNA]</scope>
</reference>
<gene>
    <name evidence="2" type="ORF">MRATA1EN1_LOCUS24239</name>
</gene>
<dbReference type="EMBL" id="OX459941">
    <property type="protein sequence ID" value="CAI9175277.1"/>
    <property type="molecule type" value="Genomic_DNA"/>
</dbReference>
<evidence type="ECO:0000313" key="3">
    <source>
        <dbReference type="Proteomes" id="UP001176941"/>
    </source>
</evidence>
<sequence length="135" mass="14469">MLGRAGRAGLRAASRKPSPRGGCGRELEGPRRWAHALRGLMPRASRPGAQLAAASAARRRRRLLAFLGCCGEKLQPSPFSGCRHCPPDPPPRLLLPLWAASGPRTRAAGTRRRAGRPGARPPLGDFRVLRSSVIS</sequence>
<evidence type="ECO:0000313" key="2">
    <source>
        <dbReference type="EMBL" id="CAI9175277.1"/>
    </source>
</evidence>
<feature type="compositionally biased region" description="Low complexity" evidence="1">
    <location>
        <begin position="1"/>
        <end position="12"/>
    </location>
</feature>
<protein>
    <submittedName>
        <fullName evidence="2">Uncharacterized protein</fullName>
    </submittedName>
</protein>
<organism evidence="2 3">
    <name type="scientific">Rangifer tarandus platyrhynchus</name>
    <name type="common">Svalbard reindeer</name>
    <dbReference type="NCBI Taxonomy" id="3082113"/>
    <lineage>
        <taxon>Eukaryota</taxon>
        <taxon>Metazoa</taxon>
        <taxon>Chordata</taxon>
        <taxon>Craniata</taxon>
        <taxon>Vertebrata</taxon>
        <taxon>Euteleostomi</taxon>
        <taxon>Mammalia</taxon>
        <taxon>Eutheria</taxon>
        <taxon>Laurasiatheria</taxon>
        <taxon>Artiodactyla</taxon>
        <taxon>Ruminantia</taxon>
        <taxon>Pecora</taxon>
        <taxon>Cervidae</taxon>
        <taxon>Odocoileinae</taxon>
        <taxon>Rangifer</taxon>
    </lineage>
</organism>
<feature type="region of interest" description="Disordered" evidence="1">
    <location>
        <begin position="1"/>
        <end position="28"/>
    </location>
</feature>
<feature type="region of interest" description="Disordered" evidence="1">
    <location>
        <begin position="103"/>
        <end position="123"/>
    </location>
</feature>
<name>A0ABN8ZMV7_RANTA</name>
<proteinExistence type="predicted"/>
<dbReference type="Proteomes" id="UP001176941">
    <property type="component" value="Chromosome 5"/>
</dbReference>
<evidence type="ECO:0000256" key="1">
    <source>
        <dbReference type="SAM" id="MobiDB-lite"/>
    </source>
</evidence>
<keyword evidence="3" id="KW-1185">Reference proteome</keyword>